<dbReference type="InterPro" id="IPR039361">
    <property type="entry name" value="Cyclin"/>
</dbReference>
<organism evidence="4 5">
    <name type="scientific">Zingiber officinale</name>
    <name type="common">Ginger</name>
    <name type="synonym">Amomum zingiber</name>
    <dbReference type="NCBI Taxonomy" id="94328"/>
    <lineage>
        <taxon>Eukaryota</taxon>
        <taxon>Viridiplantae</taxon>
        <taxon>Streptophyta</taxon>
        <taxon>Embryophyta</taxon>
        <taxon>Tracheophyta</taxon>
        <taxon>Spermatophyta</taxon>
        <taxon>Magnoliopsida</taxon>
        <taxon>Liliopsida</taxon>
        <taxon>Zingiberales</taxon>
        <taxon>Zingiberaceae</taxon>
        <taxon>Zingiber</taxon>
    </lineage>
</organism>
<keyword evidence="2" id="KW-0131">Cell cycle</keyword>
<feature type="domain" description="Cyclin N-terminal" evidence="3">
    <location>
        <begin position="57"/>
        <end position="209"/>
    </location>
</feature>
<gene>
    <name evidence="4" type="ORF">ZIOFF_000183</name>
</gene>
<accession>A0A8J5LUA5</accession>
<dbReference type="SUPFAM" id="SSF47954">
    <property type="entry name" value="Cyclin-like"/>
    <property type="match status" value="1"/>
</dbReference>
<comment type="caution">
    <text evidence="4">The sequence shown here is derived from an EMBL/GenBank/DDBJ whole genome shotgun (WGS) entry which is preliminary data.</text>
</comment>
<dbReference type="GO" id="GO:0051301">
    <property type="term" value="P:cell division"/>
    <property type="evidence" value="ECO:0007669"/>
    <property type="project" value="UniProtKB-KW"/>
</dbReference>
<dbReference type="InterPro" id="IPR036915">
    <property type="entry name" value="Cyclin-like_sf"/>
</dbReference>
<name>A0A8J5LUA5_ZINOF</name>
<evidence type="ECO:0000256" key="1">
    <source>
        <dbReference type="ARBA" id="ARBA00022618"/>
    </source>
</evidence>
<evidence type="ECO:0000313" key="5">
    <source>
        <dbReference type="Proteomes" id="UP000734854"/>
    </source>
</evidence>
<dbReference type="AlphaFoldDB" id="A0A8J5LUA5"/>
<proteinExistence type="predicted"/>
<dbReference type="Proteomes" id="UP000734854">
    <property type="component" value="Unassembled WGS sequence"/>
</dbReference>
<dbReference type="Pfam" id="PF00134">
    <property type="entry name" value="Cyclin_N"/>
    <property type="match status" value="1"/>
</dbReference>
<sequence>MENSSICLLCDEEPFLGSPIPSPRLFGPQISSSSALSRSSQPVADDGVELEKFLFDLLQREHIYSPSRGYHERLHQTSHLPLARTRAIQYIISVCSRLNLGAGTTFNAVNYLDRFISMNSTVVIELKSFCFPSVPLESNLDFGEAVQKWEDWMMELLSIACLSIASKMDEVSVPSLLDLQMEDLDHSFESITIQQMELTVLRKLDWRLSSITPYSYVEALTWGSDRVRTRVVELLVGALSDSRFLQFNASNVAASALKAVGEGEGGSPFAPFVRDHGTIGIGFDIAPMWVPFGINQRGKKRKRDGEA</sequence>
<evidence type="ECO:0000259" key="3">
    <source>
        <dbReference type="Pfam" id="PF00134"/>
    </source>
</evidence>
<reference evidence="4 5" key="1">
    <citation type="submission" date="2020-08" db="EMBL/GenBank/DDBJ databases">
        <title>Plant Genome Project.</title>
        <authorList>
            <person name="Zhang R.-G."/>
        </authorList>
    </citation>
    <scope>NUCLEOTIDE SEQUENCE [LARGE SCALE GENOMIC DNA]</scope>
    <source>
        <tissue evidence="4">Rhizome</tissue>
    </source>
</reference>
<protein>
    <recommendedName>
        <fullName evidence="3">Cyclin N-terminal domain-containing protein</fullName>
    </recommendedName>
</protein>
<evidence type="ECO:0000256" key="2">
    <source>
        <dbReference type="ARBA" id="ARBA00023306"/>
    </source>
</evidence>
<keyword evidence="1" id="KW-0132">Cell division</keyword>
<dbReference type="PANTHER" id="PTHR10177">
    <property type="entry name" value="CYCLINS"/>
    <property type="match status" value="1"/>
</dbReference>
<keyword evidence="5" id="KW-1185">Reference proteome</keyword>
<dbReference type="EMBL" id="JACMSC010000001">
    <property type="protein sequence ID" value="KAG6535218.1"/>
    <property type="molecule type" value="Genomic_DNA"/>
</dbReference>
<evidence type="ECO:0000313" key="4">
    <source>
        <dbReference type="EMBL" id="KAG6535218.1"/>
    </source>
</evidence>
<dbReference type="InterPro" id="IPR006671">
    <property type="entry name" value="Cyclin_N"/>
</dbReference>
<dbReference type="Gene3D" id="1.10.472.10">
    <property type="entry name" value="Cyclin-like"/>
    <property type="match status" value="2"/>
</dbReference>